<accession>A0ABV7ZLJ0</accession>
<dbReference type="Gene3D" id="3.90.550.10">
    <property type="entry name" value="Spore Coat Polysaccharide Biosynthesis Protein SpsA, Chain A"/>
    <property type="match status" value="1"/>
</dbReference>
<keyword evidence="2" id="KW-0328">Glycosyltransferase</keyword>
<dbReference type="Proteomes" id="UP001595783">
    <property type="component" value="Unassembled WGS sequence"/>
</dbReference>
<dbReference type="GO" id="GO:0016757">
    <property type="term" value="F:glycosyltransferase activity"/>
    <property type="evidence" value="ECO:0007669"/>
    <property type="project" value="UniProtKB-KW"/>
</dbReference>
<keyword evidence="3" id="KW-1185">Reference proteome</keyword>
<dbReference type="EC" id="2.4.-.-" evidence="2"/>
<proteinExistence type="predicted"/>
<dbReference type="EMBL" id="JBHRZO010000037">
    <property type="protein sequence ID" value="MFC3848025.1"/>
    <property type="molecule type" value="Genomic_DNA"/>
</dbReference>
<keyword evidence="2" id="KW-0808">Transferase</keyword>
<dbReference type="PANTHER" id="PTHR43685">
    <property type="entry name" value="GLYCOSYLTRANSFERASE"/>
    <property type="match status" value="1"/>
</dbReference>
<dbReference type="Pfam" id="PF00535">
    <property type="entry name" value="Glycos_transf_2"/>
    <property type="match status" value="1"/>
</dbReference>
<dbReference type="CDD" id="cd06433">
    <property type="entry name" value="GT_2_WfgS_like"/>
    <property type="match status" value="1"/>
</dbReference>
<comment type="caution">
    <text evidence="2">The sequence shown here is derived from an EMBL/GenBank/DDBJ whole genome shotgun (WGS) entry which is preliminary data.</text>
</comment>
<dbReference type="InterPro" id="IPR029044">
    <property type="entry name" value="Nucleotide-diphossugar_trans"/>
</dbReference>
<dbReference type="PANTHER" id="PTHR43685:SF2">
    <property type="entry name" value="GLYCOSYLTRANSFERASE 2-LIKE DOMAIN-CONTAINING PROTEIN"/>
    <property type="match status" value="1"/>
</dbReference>
<dbReference type="InterPro" id="IPR001173">
    <property type="entry name" value="Glyco_trans_2-like"/>
</dbReference>
<sequence length="246" mass="27508">MKISLITPVFNGATTIKATLESVASQSIAPLEHWIMDGGSIDGTLEILQGYPHLQVFSAPDQGLYDAMNKGIARAQGEVVGIINSDDSYAHSGVLAQVLEAFKTHPQADMVYADLVYVKGDRIVRYYKSGAFSKKGFFYGKVPAHPTLFVRKEVYDRFGGYKIDYKISADYEFLLRTLYVAGLRAVYVPEVWVKMGVGGVSTRGLKSLWLSNKENLRACRENGIKAHWGTMLLKYPYKIWGLWHRG</sequence>
<evidence type="ECO:0000313" key="3">
    <source>
        <dbReference type="Proteomes" id="UP001595783"/>
    </source>
</evidence>
<dbReference type="InterPro" id="IPR050834">
    <property type="entry name" value="Glycosyltransf_2"/>
</dbReference>
<name>A0ABV7ZLJ0_9HELI</name>
<evidence type="ECO:0000259" key="1">
    <source>
        <dbReference type="Pfam" id="PF00535"/>
    </source>
</evidence>
<reference evidence="3" key="1">
    <citation type="journal article" date="2019" name="Int. J. Syst. Evol. Microbiol.">
        <title>The Global Catalogue of Microorganisms (GCM) 10K type strain sequencing project: providing services to taxonomists for standard genome sequencing and annotation.</title>
        <authorList>
            <consortium name="The Broad Institute Genomics Platform"/>
            <consortium name="The Broad Institute Genome Sequencing Center for Infectious Disease"/>
            <person name="Wu L."/>
            <person name="Ma J."/>
        </authorList>
    </citation>
    <scope>NUCLEOTIDE SEQUENCE [LARGE SCALE GENOMIC DNA]</scope>
    <source>
        <strain evidence="3">CCUG 53816</strain>
    </source>
</reference>
<dbReference type="SUPFAM" id="SSF53448">
    <property type="entry name" value="Nucleotide-diphospho-sugar transferases"/>
    <property type="match status" value="1"/>
</dbReference>
<gene>
    <name evidence="2" type="ORF">ACFOPX_05735</name>
</gene>
<dbReference type="RefSeq" id="WP_104752606.1">
    <property type="nucleotide sequence ID" value="NZ_FZMF01000033.1"/>
</dbReference>
<protein>
    <submittedName>
        <fullName evidence="2">Glycosyltransferase family 2 protein</fullName>
        <ecNumber evidence="2">2.4.-.-</ecNumber>
    </submittedName>
</protein>
<organism evidence="2 3">
    <name type="scientific">Helicobacter baculiformis</name>
    <dbReference type="NCBI Taxonomy" id="427351"/>
    <lineage>
        <taxon>Bacteria</taxon>
        <taxon>Pseudomonadati</taxon>
        <taxon>Campylobacterota</taxon>
        <taxon>Epsilonproteobacteria</taxon>
        <taxon>Campylobacterales</taxon>
        <taxon>Helicobacteraceae</taxon>
        <taxon>Helicobacter</taxon>
    </lineage>
</organism>
<feature type="domain" description="Glycosyltransferase 2-like" evidence="1">
    <location>
        <begin position="4"/>
        <end position="130"/>
    </location>
</feature>
<evidence type="ECO:0000313" key="2">
    <source>
        <dbReference type="EMBL" id="MFC3848025.1"/>
    </source>
</evidence>